<sequence>MNRNYIFLNRGKLGFVGKSGLTRQLGYVSYVHRSSTGRLAQQDLGENCHSTKVGVVRRTGVLLFDPWMQSISSVHAGSEQNSFAACTPALILCGVCSRASHGTLSHPPACGSFPIHRPATLTTATGRPVSRDAMSVHPTRRGKRYVLLKY</sequence>
<proteinExistence type="predicted"/>
<evidence type="ECO:0000313" key="2">
    <source>
        <dbReference type="Proteomes" id="UP001302602"/>
    </source>
</evidence>
<dbReference type="Proteomes" id="UP001302602">
    <property type="component" value="Unassembled WGS sequence"/>
</dbReference>
<accession>A0AAN6U3K9</accession>
<reference evidence="1" key="2">
    <citation type="submission" date="2023-05" db="EMBL/GenBank/DDBJ databases">
        <authorList>
            <consortium name="Lawrence Berkeley National Laboratory"/>
            <person name="Steindorff A."/>
            <person name="Hensen N."/>
            <person name="Bonometti L."/>
            <person name="Westerberg I."/>
            <person name="Brannstrom I.O."/>
            <person name="Guillou S."/>
            <person name="Cros-Aarteil S."/>
            <person name="Calhoun S."/>
            <person name="Haridas S."/>
            <person name="Kuo A."/>
            <person name="Mondo S."/>
            <person name="Pangilinan J."/>
            <person name="Riley R."/>
            <person name="Labutti K."/>
            <person name="Andreopoulos B."/>
            <person name="Lipzen A."/>
            <person name="Chen C."/>
            <person name="Yanf M."/>
            <person name="Daum C."/>
            <person name="Ng V."/>
            <person name="Clum A."/>
            <person name="Ohm R."/>
            <person name="Martin F."/>
            <person name="Silar P."/>
            <person name="Natvig D."/>
            <person name="Lalanne C."/>
            <person name="Gautier V."/>
            <person name="Ament-Velasquez S.L."/>
            <person name="Kruys A."/>
            <person name="Hutchinson M.I."/>
            <person name="Powell A.J."/>
            <person name="Barry K."/>
            <person name="Miller A.N."/>
            <person name="Grigoriev I.V."/>
            <person name="Debuchy R."/>
            <person name="Gladieux P."/>
            <person name="Thoren M.H."/>
            <person name="Johannesson H."/>
        </authorList>
    </citation>
    <scope>NUCLEOTIDE SEQUENCE</scope>
    <source>
        <strain evidence="1">CBS 731.68</strain>
    </source>
</reference>
<evidence type="ECO:0000313" key="1">
    <source>
        <dbReference type="EMBL" id="KAK4125549.1"/>
    </source>
</evidence>
<dbReference type="GeneID" id="87823314"/>
<protein>
    <submittedName>
        <fullName evidence="1">Uncharacterized protein</fullName>
    </submittedName>
</protein>
<name>A0AAN6U3K9_9PEZI</name>
<comment type="caution">
    <text evidence="1">The sequence shown here is derived from an EMBL/GenBank/DDBJ whole genome shotgun (WGS) entry which is preliminary data.</text>
</comment>
<dbReference type="AlphaFoldDB" id="A0AAN6U3K9"/>
<organism evidence="1 2">
    <name type="scientific">Parathielavia appendiculata</name>
    <dbReference type="NCBI Taxonomy" id="2587402"/>
    <lineage>
        <taxon>Eukaryota</taxon>
        <taxon>Fungi</taxon>
        <taxon>Dikarya</taxon>
        <taxon>Ascomycota</taxon>
        <taxon>Pezizomycotina</taxon>
        <taxon>Sordariomycetes</taxon>
        <taxon>Sordariomycetidae</taxon>
        <taxon>Sordariales</taxon>
        <taxon>Chaetomiaceae</taxon>
        <taxon>Parathielavia</taxon>
    </lineage>
</organism>
<dbReference type="RefSeq" id="XP_062649320.1">
    <property type="nucleotide sequence ID" value="XM_062786546.1"/>
</dbReference>
<gene>
    <name evidence="1" type="ORF">N657DRAFT_269895</name>
</gene>
<keyword evidence="2" id="KW-1185">Reference proteome</keyword>
<dbReference type="EMBL" id="MU853225">
    <property type="protein sequence ID" value="KAK4125549.1"/>
    <property type="molecule type" value="Genomic_DNA"/>
</dbReference>
<reference evidence="1" key="1">
    <citation type="journal article" date="2023" name="Mol. Phylogenet. Evol.">
        <title>Genome-scale phylogeny and comparative genomics of the fungal order Sordariales.</title>
        <authorList>
            <person name="Hensen N."/>
            <person name="Bonometti L."/>
            <person name="Westerberg I."/>
            <person name="Brannstrom I.O."/>
            <person name="Guillou S."/>
            <person name="Cros-Aarteil S."/>
            <person name="Calhoun S."/>
            <person name="Haridas S."/>
            <person name="Kuo A."/>
            <person name="Mondo S."/>
            <person name="Pangilinan J."/>
            <person name="Riley R."/>
            <person name="LaButti K."/>
            <person name="Andreopoulos B."/>
            <person name="Lipzen A."/>
            <person name="Chen C."/>
            <person name="Yan M."/>
            <person name="Daum C."/>
            <person name="Ng V."/>
            <person name="Clum A."/>
            <person name="Steindorff A."/>
            <person name="Ohm R.A."/>
            <person name="Martin F."/>
            <person name="Silar P."/>
            <person name="Natvig D.O."/>
            <person name="Lalanne C."/>
            <person name="Gautier V."/>
            <person name="Ament-Velasquez S.L."/>
            <person name="Kruys A."/>
            <person name="Hutchinson M.I."/>
            <person name="Powell A.J."/>
            <person name="Barry K."/>
            <person name="Miller A.N."/>
            <person name="Grigoriev I.V."/>
            <person name="Debuchy R."/>
            <person name="Gladieux P."/>
            <person name="Hiltunen Thoren M."/>
            <person name="Johannesson H."/>
        </authorList>
    </citation>
    <scope>NUCLEOTIDE SEQUENCE</scope>
    <source>
        <strain evidence="1">CBS 731.68</strain>
    </source>
</reference>